<evidence type="ECO:0000256" key="1">
    <source>
        <dbReference type="ARBA" id="ARBA00022574"/>
    </source>
</evidence>
<feature type="domain" description="Leucine-rich repeat-containing N-terminal plant-type" evidence="4">
    <location>
        <begin position="29"/>
        <end position="59"/>
    </location>
</feature>
<reference evidence="5" key="1">
    <citation type="submission" date="2024-03" db="EMBL/GenBank/DDBJ databases">
        <title>WGS assembly of Saponaria officinalis var. Norfolk2.</title>
        <authorList>
            <person name="Jenkins J."/>
            <person name="Shu S."/>
            <person name="Grimwood J."/>
            <person name="Barry K."/>
            <person name="Goodstein D."/>
            <person name="Schmutz J."/>
            <person name="Leebens-Mack J."/>
            <person name="Osbourn A."/>
        </authorList>
    </citation>
    <scope>NUCLEOTIDE SEQUENCE [LARGE SCALE GENOMIC DNA]</scope>
    <source>
        <strain evidence="5">JIC</strain>
    </source>
</reference>
<protein>
    <recommendedName>
        <fullName evidence="4">Leucine-rich repeat-containing N-terminal plant-type domain-containing protein</fullName>
    </recommendedName>
</protein>
<dbReference type="PANTHER" id="PTHR44436">
    <property type="entry name" value="F-BOX/WD REPEAT-CONTAINING PROTEIN 2"/>
    <property type="match status" value="1"/>
</dbReference>
<dbReference type="PANTHER" id="PTHR44436:SF1">
    <property type="entry name" value="F-BOX_WD REPEAT-CONTAINING PROTEIN 2"/>
    <property type="match status" value="1"/>
</dbReference>
<dbReference type="InterPro" id="IPR015943">
    <property type="entry name" value="WD40/YVTN_repeat-like_dom_sf"/>
</dbReference>
<dbReference type="InterPro" id="IPR001680">
    <property type="entry name" value="WD40_rpt"/>
</dbReference>
<dbReference type="Pfam" id="PF08263">
    <property type="entry name" value="LRRNT_2"/>
    <property type="match status" value="1"/>
</dbReference>
<keyword evidence="2" id="KW-0433">Leucine-rich repeat</keyword>
<dbReference type="Gene3D" id="2.130.10.10">
    <property type="entry name" value="YVTN repeat-like/Quinoprotein amine dehydrogenase"/>
    <property type="match status" value="1"/>
</dbReference>
<proteinExistence type="predicted"/>
<name>A0AAW1K730_SAPOF</name>
<accession>A0AAW1K730</accession>
<evidence type="ECO:0000256" key="2">
    <source>
        <dbReference type="ARBA" id="ARBA00022614"/>
    </source>
</evidence>
<dbReference type="InterPro" id="IPR042627">
    <property type="entry name" value="FBXW2"/>
</dbReference>
<evidence type="ECO:0000256" key="3">
    <source>
        <dbReference type="ARBA" id="ARBA00022737"/>
    </source>
</evidence>
<gene>
    <name evidence="5" type="ORF">RND81_06G039000</name>
</gene>
<evidence type="ECO:0000313" key="5">
    <source>
        <dbReference type="EMBL" id="KAK9713606.1"/>
    </source>
</evidence>
<dbReference type="InterPro" id="IPR036322">
    <property type="entry name" value="WD40_repeat_dom_sf"/>
</dbReference>
<comment type="caution">
    <text evidence="5">The sequence shown here is derived from an EMBL/GenBank/DDBJ whole genome shotgun (WGS) entry which is preliminary data.</text>
</comment>
<evidence type="ECO:0000259" key="4">
    <source>
        <dbReference type="Pfam" id="PF08263"/>
    </source>
</evidence>
<keyword evidence="1" id="KW-0853">WD repeat</keyword>
<dbReference type="SMART" id="SM00320">
    <property type="entry name" value="WD40"/>
    <property type="match status" value="2"/>
</dbReference>
<dbReference type="AlphaFoldDB" id="A0AAW1K730"/>
<dbReference type="SUPFAM" id="SSF50978">
    <property type="entry name" value="WD40 repeat-like"/>
    <property type="match status" value="1"/>
</dbReference>
<evidence type="ECO:0000313" key="6">
    <source>
        <dbReference type="Proteomes" id="UP001443914"/>
    </source>
</evidence>
<dbReference type="Proteomes" id="UP001443914">
    <property type="component" value="Unassembled WGS sequence"/>
</dbReference>
<keyword evidence="6" id="KW-1185">Reference proteome</keyword>
<dbReference type="InterPro" id="IPR013210">
    <property type="entry name" value="LRR_N_plant-typ"/>
</dbReference>
<sequence length="230" mass="25635">MLTFTTTTLIRPCHHSISAKSGENDYVSLMLALKNNFNPPESLGWVEPDPCNWALVGCSDDKRVTPYSNWAPKPKWVDQCLMKMGLILTGVGDKCQVMRLWSSENYKCLEEYSLSDLAPLVDFDFDESKVVGLVGTRICIWRRRGNRSIFPSREGTFPKGLCMRYMDPEAAVGCEDGTVRVFDMYSRSCSRIIRRHSAPVTCLALGEDQLIISGSSLGSVAVYGVSSDLL</sequence>
<keyword evidence="3" id="KW-0677">Repeat</keyword>
<organism evidence="5 6">
    <name type="scientific">Saponaria officinalis</name>
    <name type="common">Common soapwort</name>
    <name type="synonym">Lychnis saponaria</name>
    <dbReference type="NCBI Taxonomy" id="3572"/>
    <lineage>
        <taxon>Eukaryota</taxon>
        <taxon>Viridiplantae</taxon>
        <taxon>Streptophyta</taxon>
        <taxon>Embryophyta</taxon>
        <taxon>Tracheophyta</taxon>
        <taxon>Spermatophyta</taxon>
        <taxon>Magnoliopsida</taxon>
        <taxon>eudicotyledons</taxon>
        <taxon>Gunneridae</taxon>
        <taxon>Pentapetalae</taxon>
        <taxon>Caryophyllales</taxon>
        <taxon>Caryophyllaceae</taxon>
        <taxon>Caryophylleae</taxon>
        <taxon>Saponaria</taxon>
    </lineage>
</organism>
<dbReference type="EMBL" id="JBDFQZ010000006">
    <property type="protein sequence ID" value="KAK9713606.1"/>
    <property type="molecule type" value="Genomic_DNA"/>
</dbReference>